<comment type="caution">
    <text evidence="2">The sequence shown here is derived from an EMBL/GenBank/DDBJ whole genome shotgun (WGS) entry which is preliminary data.</text>
</comment>
<feature type="region of interest" description="Disordered" evidence="1">
    <location>
        <begin position="103"/>
        <end position="154"/>
    </location>
</feature>
<accession>A0AAV7RIG0</accession>
<name>A0AAV7RIG0_PLEWA</name>
<evidence type="ECO:0000256" key="1">
    <source>
        <dbReference type="SAM" id="MobiDB-lite"/>
    </source>
</evidence>
<feature type="region of interest" description="Disordered" evidence="1">
    <location>
        <begin position="49"/>
        <end position="75"/>
    </location>
</feature>
<reference evidence="2" key="1">
    <citation type="journal article" date="2022" name="bioRxiv">
        <title>Sequencing and chromosome-scale assembly of the giantPleurodeles waltlgenome.</title>
        <authorList>
            <person name="Brown T."/>
            <person name="Elewa A."/>
            <person name="Iarovenko S."/>
            <person name="Subramanian E."/>
            <person name="Araus A.J."/>
            <person name="Petzold A."/>
            <person name="Susuki M."/>
            <person name="Suzuki K.-i.T."/>
            <person name="Hayashi T."/>
            <person name="Toyoda A."/>
            <person name="Oliveira C."/>
            <person name="Osipova E."/>
            <person name="Leigh N.D."/>
            <person name="Simon A."/>
            <person name="Yun M.H."/>
        </authorList>
    </citation>
    <scope>NUCLEOTIDE SEQUENCE</scope>
    <source>
        <strain evidence="2">20211129_DDA</strain>
        <tissue evidence="2">Liver</tissue>
    </source>
</reference>
<feature type="compositionally biased region" description="Pro residues" evidence="1">
    <location>
        <begin position="61"/>
        <end position="72"/>
    </location>
</feature>
<dbReference type="Proteomes" id="UP001066276">
    <property type="component" value="Chromosome 5"/>
</dbReference>
<evidence type="ECO:0000313" key="3">
    <source>
        <dbReference type="Proteomes" id="UP001066276"/>
    </source>
</evidence>
<organism evidence="2 3">
    <name type="scientific">Pleurodeles waltl</name>
    <name type="common">Iberian ribbed newt</name>
    <dbReference type="NCBI Taxonomy" id="8319"/>
    <lineage>
        <taxon>Eukaryota</taxon>
        <taxon>Metazoa</taxon>
        <taxon>Chordata</taxon>
        <taxon>Craniata</taxon>
        <taxon>Vertebrata</taxon>
        <taxon>Euteleostomi</taxon>
        <taxon>Amphibia</taxon>
        <taxon>Batrachia</taxon>
        <taxon>Caudata</taxon>
        <taxon>Salamandroidea</taxon>
        <taxon>Salamandridae</taxon>
        <taxon>Pleurodelinae</taxon>
        <taxon>Pleurodeles</taxon>
    </lineage>
</organism>
<protein>
    <submittedName>
        <fullName evidence="2">Uncharacterized protein</fullName>
    </submittedName>
</protein>
<proteinExistence type="predicted"/>
<gene>
    <name evidence="2" type="ORF">NDU88_003796</name>
</gene>
<dbReference type="EMBL" id="JANPWB010000009">
    <property type="protein sequence ID" value="KAJ1151009.1"/>
    <property type="molecule type" value="Genomic_DNA"/>
</dbReference>
<sequence>MFHYRYSAWELRLVYSPFLLLFYPVPGLGTICVVRGCRPDVYTASAQKRAEAQWGRESRPSAPPGRPSPQREPPLCQRIPGAGGYYCLICSGVDVFFTAAGSSDGPPGSVTPSRPQRQMEPPRSSGKGSRPHPSSWGLPSPGVAAPPGVSSSEPMRAICVPHTERSAPRTWSGVGARKRINCWRLCGQLQCHVGHQLPRHLTFYHP</sequence>
<dbReference type="AlphaFoldDB" id="A0AAV7RIG0"/>
<feature type="compositionally biased region" description="Basic and acidic residues" evidence="1">
    <location>
        <begin position="49"/>
        <end position="59"/>
    </location>
</feature>
<keyword evidence="3" id="KW-1185">Reference proteome</keyword>
<evidence type="ECO:0000313" key="2">
    <source>
        <dbReference type="EMBL" id="KAJ1151009.1"/>
    </source>
</evidence>